<feature type="domain" description="Major facilitator superfamily (MFS) profile" evidence="9">
    <location>
        <begin position="67"/>
        <end position="527"/>
    </location>
</feature>
<name>A0A1E5S1R1_HANUV</name>
<dbReference type="PANTHER" id="PTHR48022">
    <property type="entry name" value="PLASTIDIC GLUCOSE TRANSPORTER 4"/>
    <property type="match status" value="1"/>
</dbReference>
<keyword evidence="3 7" id="KW-0813">Transport</keyword>
<reference evidence="11" key="1">
    <citation type="journal article" date="2016" name="Genome Announc.">
        <title>Genome sequences of three species of Hanseniaspora isolated from spontaneous wine fermentations.</title>
        <authorList>
            <person name="Sternes P.R."/>
            <person name="Lee D."/>
            <person name="Kutyna D.R."/>
            <person name="Borneman A.R."/>
        </authorList>
    </citation>
    <scope>NUCLEOTIDE SEQUENCE [LARGE SCALE GENOMIC DNA]</scope>
    <source>
        <strain evidence="11">AWRI3580</strain>
    </source>
</reference>
<feature type="transmembrane region" description="Helical" evidence="8">
    <location>
        <begin position="64"/>
        <end position="85"/>
    </location>
</feature>
<evidence type="ECO:0000256" key="2">
    <source>
        <dbReference type="ARBA" id="ARBA00010992"/>
    </source>
</evidence>
<dbReference type="InterPro" id="IPR036259">
    <property type="entry name" value="MFS_trans_sf"/>
</dbReference>
<dbReference type="FunFam" id="1.20.1250.20:FF:000134">
    <property type="entry name" value="MFS sugar transporter protein"/>
    <property type="match status" value="1"/>
</dbReference>
<dbReference type="InterPro" id="IPR003663">
    <property type="entry name" value="Sugar/inositol_transpt"/>
</dbReference>
<dbReference type="PROSITE" id="PS50850">
    <property type="entry name" value="MFS"/>
    <property type="match status" value="1"/>
</dbReference>
<dbReference type="EMBL" id="LPNN01000001">
    <property type="protein sequence ID" value="OEJ92938.1"/>
    <property type="molecule type" value="Genomic_DNA"/>
</dbReference>
<feature type="transmembrane region" description="Helical" evidence="8">
    <location>
        <begin position="177"/>
        <end position="202"/>
    </location>
</feature>
<comment type="subcellular location">
    <subcellularLocation>
        <location evidence="1">Membrane</location>
        <topology evidence="1">Multi-pass membrane protein</topology>
    </subcellularLocation>
</comment>
<dbReference type="InterPro" id="IPR050360">
    <property type="entry name" value="MFS_Sugar_Transporters"/>
</dbReference>
<feature type="transmembrane region" description="Helical" evidence="8">
    <location>
        <begin position="474"/>
        <end position="492"/>
    </location>
</feature>
<dbReference type="PRINTS" id="PR00171">
    <property type="entry name" value="SUGRTRNSPORT"/>
</dbReference>
<evidence type="ECO:0000256" key="3">
    <source>
        <dbReference type="ARBA" id="ARBA00022448"/>
    </source>
</evidence>
<dbReference type="Pfam" id="PF00083">
    <property type="entry name" value="Sugar_tr"/>
    <property type="match status" value="1"/>
</dbReference>
<keyword evidence="11" id="KW-1185">Reference proteome</keyword>
<feature type="transmembrane region" description="Helical" evidence="8">
    <location>
        <begin position="372"/>
        <end position="394"/>
    </location>
</feature>
<dbReference type="GO" id="GO:0005351">
    <property type="term" value="F:carbohydrate:proton symporter activity"/>
    <property type="evidence" value="ECO:0007669"/>
    <property type="project" value="TreeGrafter"/>
</dbReference>
<comment type="caution">
    <text evidence="10">The sequence shown here is derived from an EMBL/GenBank/DDBJ whole genome shotgun (WGS) entry which is preliminary data.</text>
</comment>
<feature type="transmembrane region" description="Helical" evidence="8">
    <location>
        <begin position="334"/>
        <end position="352"/>
    </location>
</feature>
<dbReference type="PANTHER" id="PTHR48022:SF64">
    <property type="entry name" value="MAJOR FACILITATOR SUPERFAMILY (MFS) PROFILE DOMAIN-CONTAINING PROTEIN"/>
    <property type="match status" value="1"/>
</dbReference>
<keyword evidence="4 8" id="KW-0812">Transmembrane</keyword>
<feature type="transmembrane region" description="Helical" evidence="8">
    <location>
        <begin position="214"/>
        <end position="232"/>
    </location>
</feature>
<dbReference type="OrthoDB" id="6133115at2759"/>
<evidence type="ECO:0000256" key="8">
    <source>
        <dbReference type="SAM" id="Phobius"/>
    </source>
</evidence>
<feature type="transmembrane region" description="Helical" evidence="8">
    <location>
        <begin position="401"/>
        <end position="421"/>
    </location>
</feature>
<dbReference type="Gene3D" id="1.20.1250.20">
    <property type="entry name" value="MFS general substrate transporter like domains"/>
    <property type="match status" value="1"/>
</dbReference>
<keyword evidence="5 8" id="KW-1133">Transmembrane helix</keyword>
<dbReference type="Proteomes" id="UP000095358">
    <property type="component" value="Unassembled WGS sequence"/>
</dbReference>
<accession>A0A1E5S1R1</accession>
<protein>
    <submittedName>
        <fullName evidence="10">Lactose permease</fullName>
    </submittedName>
</protein>
<dbReference type="InterPro" id="IPR005828">
    <property type="entry name" value="MFS_sugar_transport-like"/>
</dbReference>
<evidence type="ECO:0000259" key="9">
    <source>
        <dbReference type="PROSITE" id="PS50850"/>
    </source>
</evidence>
<feature type="transmembrane region" description="Helical" evidence="8">
    <location>
        <begin position="441"/>
        <end position="462"/>
    </location>
</feature>
<dbReference type="STRING" id="29833.A0A1E5S1R1"/>
<dbReference type="VEuPathDB" id="FungiDB:AWRI3580_g3"/>
<feature type="transmembrane region" description="Helical" evidence="8">
    <location>
        <begin position="136"/>
        <end position="157"/>
    </location>
</feature>
<comment type="similarity">
    <text evidence="2 7">Belongs to the major facilitator superfamily. Sugar transporter (TC 2.A.1.1) family.</text>
</comment>
<evidence type="ECO:0000256" key="6">
    <source>
        <dbReference type="ARBA" id="ARBA00023136"/>
    </source>
</evidence>
<evidence type="ECO:0000256" key="7">
    <source>
        <dbReference type="RuleBase" id="RU003346"/>
    </source>
</evidence>
<gene>
    <name evidence="10" type="ORF">AWRI3580_g3</name>
</gene>
<dbReference type="NCBIfam" id="TIGR00879">
    <property type="entry name" value="SP"/>
    <property type="match status" value="1"/>
</dbReference>
<dbReference type="SUPFAM" id="SSF103473">
    <property type="entry name" value="MFS general substrate transporter"/>
    <property type="match status" value="1"/>
</dbReference>
<keyword evidence="6 8" id="KW-0472">Membrane</keyword>
<evidence type="ECO:0000256" key="4">
    <source>
        <dbReference type="ARBA" id="ARBA00022692"/>
    </source>
</evidence>
<feature type="transmembrane region" description="Helical" evidence="8">
    <location>
        <begin position="244"/>
        <end position="264"/>
    </location>
</feature>
<evidence type="ECO:0000256" key="1">
    <source>
        <dbReference type="ARBA" id="ARBA00004141"/>
    </source>
</evidence>
<dbReference type="AlphaFoldDB" id="A0A1E5S1R1"/>
<organism evidence="10 11">
    <name type="scientific">Hanseniaspora uvarum</name>
    <name type="common">Yeast</name>
    <name type="synonym">Kloeckera apiculata</name>
    <dbReference type="NCBI Taxonomy" id="29833"/>
    <lineage>
        <taxon>Eukaryota</taxon>
        <taxon>Fungi</taxon>
        <taxon>Dikarya</taxon>
        <taxon>Ascomycota</taxon>
        <taxon>Saccharomycotina</taxon>
        <taxon>Saccharomycetes</taxon>
        <taxon>Saccharomycodales</taxon>
        <taxon>Saccharomycodaceae</taxon>
        <taxon>Hanseniaspora</taxon>
    </lineage>
</organism>
<sequence>MAYNNIDSSESTSDAVEKIQQSVSQTNNNETQDFNLQDENEINIYTVLPVYDKKWYKLRHFQKLMWIIFIISLTSCNTGFDSSLLNSLYTEKDFMNAIGNVKGSILGALTSAYFFGCFLSFFFSAKINDKFGRKKCLIYCNAIMILGVLVQSIAGAWNRNGYPDDYKKRDVLGVMIAGRVIIGIGSGVIQSSAPALIAELAYPEPTARSVQINYYNSSWYLGAVTAAWIAFGVRNVPHHWSWRIPSICQCLFSFLQLILVPLCVPESPRWYVSKGKYEEARAVLNDLHAGNMEKGQDLVEYEMTEIQLAIEQENIASQTKFRDLFKTTANLKRMWIICWIGIFMQLSGNGILSYYLGKVLNSIGYTSSSQQLIINAGLMIYNLGCSVIQSFWILSLVKKRVLLIKTSIAGMFVSLLIWTILSARAEETNFQNKAMGKTVLAFIFIYFFFYNLGLNGLPFTYVTEILPYTIRAKGISVLMVVQFTLHIFNGFVNSIAMDAIQWKYYIVYVCILFVEFFVSFTFIETSGRTLEEVADVFGDGIKGLGAVSGIAALTDGKKYNDKAEYVE</sequence>
<feature type="transmembrane region" description="Helical" evidence="8">
    <location>
        <begin position="105"/>
        <end position="124"/>
    </location>
</feature>
<dbReference type="InterPro" id="IPR020846">
    <property type="entry name" value="MFS_dom"/>
</dbReference>
<evidence type="ECO:0000313" key="10">
    <source>
        <dbReference type="EMBL" id="OEJ92938.1"/>
    </source>
</evidence>
<dbReference type="GO" id="GO:0016020">
    <property type="term" value="C:membrane"/>
    <property type="evidence" value="ECO:0007669"/>
    <property type="project" value="UniProtKB-SubCell"/>
</dbReference>
<feature type="transmembrane region" description="Helical" evidence="8">
    <location>
        <begin position="504"/>
        <end position="523"/>
    </location>
</feature>
<proteinExistence type="inferred from homology"/>
<evidence type="ECO:0000313" key="11">
    <source>
        <dbReference type="Proteomes" id="UP000095358"/>
    </source>
</evidence>
<evidence type="ECO:0000256" key="5">
    <source>
        <dbReference type="ARBA" id="ARBA00022989"/>
    </source>
</evidence>